<feature type="domain" description="Exonuclease" evidence="1">
    <location>
        <begin position="30"/>
        <end position="203"/>
    </location>
</feature>
<dbReference type="GO" id="GO:0008408">
    <property type="term" value="F:3'-5' exonuclease activity"/>
    <property type="evidence" value="ECO:0007669"/>
    <property type="project" value="TreeGrafter"/>
</dbReference>
<sequence length="208" mass="24380">MYNLIKNYLNKRNLKDKRYLYLFDKPIEDEYVCFDCETTGLNPKVDDIISIGAVIIKDNMIVASKKFVKYVKPKTKLQEDAIKVHYIRECDLEDAEDINSVIEEFLQFIGNRKLVGYYLEFDIAMINKYIKHTLGIKLPNKALEVSAIYYDWKIETIPQGHIDLRFDTLIKELNIPSLGKHDAYNDAIMTAMMFLKLKNQPKIKKLTQ</sequence>
<accession>A0A2N1J479</accession>
<keyword evidence="3" id="KW-1185">Reference proteome</keyword>
<proteinExistence type="predicted"/>
<dbReference type="InterPro" id="IPR012337">
    <property type="entry name" value="RNaseH-like_sf"/>
</dbReference>
<dbReference type="NCBIfam" id="TIGR00573">
    <property type="entry name" value="dnaq"/>
    <property type="match status" value="1"/>
</dbReference>
<evidence type="ECO:0000313" key="3">
    <source>
        <dbReference type="Proteomes" id="UP000233248"/>
    </source>
</evidence>
<name>A0A2N1J479_9BACT</name>
<dbReference type="SMART" id="SM00479">
    <property type="entry name" value="EXOIII"/>
    <property type="match status" value="1"/>
</dbReference>
<dbReference type="AlphaFoldDB" id="A0A2N1J479"/>
<dbReference type="GO" id="GO:0005829">
    <property type="term" value="C:cytosol"/>
    <property type="evidence" value="ECO:0007669"/>
    <property type="project" value="TreeGrafter"/>
</dbReference>
<reference evidence="2 3" key="1">
    <citation type="submission" date="2017-09" db="EMBL/GenBank/DDBJ databases">
        <title>Genomics of the genus Arcobacter.</title>
        <authorList>
            <person name="Perez-Cataluna A."/>
            <person name="Figueras M.J."/>
            <person name="Salas-Masso N."/>
        </authorList>
    </citation>
    <scope>NUCLEOTIDE SEQUENCE [LARGE SCALE GENOMIC DNA]</scope>
    <source>
        <strain evidence="2 3">DSM 18005</strain>
    </source>
</reference>
<dbReference type="InterPro" id="IPR036397">
    <property type="entry name" value="RNaseH_sf"/>
</dbReference>
<dbReference type="OrthoDB" id="5497329at2"/>
<dbReference type="Proteomes" id="UP000233248">
    <property type="component" value="Unassembled WGS sequence"/>
</dbReference>
<dbReference type="RefSeq" id="WP_101184171.1">
    <property type="nucleotide sequence ID" value="NZ_CP031218.1"/>
</dbReference>
<dbReference type="Gene3D" id="3.30.420.10">
    <property type="entry name" value="Ribonuclease H-like superfamily/Ribonuclease H"/>
    <property type="match status" value="1"/>
</dbReference>
<dbReference type="PANTHER" id="PTHR30231">
    <property type="entry name" value="DNA POLYMERASE III SUBUNIT EPSILON"/>
    <property type="match status" value="1"/>
</dbReference>
<dbReference type="EMBL" id="NXIF01000017">
    <property type="protein sequence ID" value="PKI81359.1"/>
    <property type="molecule type" value="Genomic_DNA"/>
</dbReference>
<dbReference type="GO" id="GO:0006260">
    <property type="term" value="P:DNA replication"/>
    <property type="evidence" value="ECO:0007669"/>
    <property type="project" value="InterPro"/>
</dbReference>
<dbReference type="KEGG" id="ahs:AHALO_0566"/>
<organism evidence="2 3">
    <name type="scientific">Malaciobacter halophilus</name>
    <dbReference type="NCBI Taxonomy" id="197482"/>
    <lineage>
        <taxon>Bacteria</taxon>
        <taxon>Pseudomonadati</taxon>
        <taxon>Campylobacterota</taxon>
        <taxon>Epsilonproteobacteria</taxon>
        <taxon>Campylobacterales</taxon>
        <taxon>Arcobacteraceae</taxon>
        <taxon>Malaciobacter</taxon>
    </lineage>
</organism>
<evidence type="ECO:0000313" key="2">
    <source>
        <dbReference type="EMBL" id="PKI81359.1"/>
    </source>
</evidence>
<dbReference type="GO" id="GO:0003887">
    <property type="term" value="F:DNA-directed DNA polymerase activity"/>
    <property type="evidence" value="ECO:0007669"/>
    <property type="project" value="InterPro"/>
</dbReference>
<dbReference type="InterPro" id="IPR006054">
    <property type="entry name" value="DnaQ"/>
</dbReference>
<dbReference type="SUPFAM" id="SSF53098">
    <property type="entry name" value="Ribonuclease H-like"/>
    <property type="match status" value="1"/>
</dbReference>
<comment type="caution">
    <text evidence="2">The sequence shown here is derived from an EMBL/GenBank/DDBJ whole genome shotgun (WGS) entry which is preliminary data.</text>
</comment>
<gene>
    <name evidence="2" type="ORF">CP960_04570</name>
</gene>
<protein>
    <submittedName>
        <fullName evidence="2">DNA polymerase III subunit epsilon</fullName>
    </submittedName>
</protein>
<dbReference type="Pfam" id="PF00929">
    <property type="entry name" value="RNase_T"/>
    <property type="match status" value="1"/>
</dbReference>
<dbReference type="PANTHER" id="PTHR30231:SF7">
    <property type="entry name" value="BLR4117 PROTEIN"/>
    <property type="match status" value="1"/>
</dbReference>
<dbReference type="NCBIfam" id="NF006601">
    <property type="entry name" value="PRK09145.1"/>
    <property type="match status" value="1"/>
</dbReference>
<dbReference type="CDD" id="cd06127">
    <property type="entry name" value="DEDDh"/>
    <property type="match status" value="1"/>
</dbReference>
<evidence type="ECO:0000259" key="1">
    <source>
        <dbReference type="SMART" id="SM00479"/>
    </source>
</evidence>
<dbReference type="GO" id="GO:0003677">
    <property type="term" value="F:DNA binding"/>
    <property type="evidence" value="ECO:0007669"/>
    <property type="project" value="InterPro"/>
</dbReference>
<dbReference type="InterPro" id="IPR013520">
    <property type="entry name" value="Ribonucl_H"/>
</dbReference>